<evidence type="ECO:0000313" key="2">
    <source>
        <dbReference type="EMBL" id="ATA81249.1"/>
    </source>
</evidence>
<feature type="chain" id="PRO_5012670776" description="DUF481 domain-containing protein" evidence="1">
    <location>
        <begin position="22"/>
        <end position="264"/>
    </location>
</feature>
<evidence type="ECO:0000313" key="3">
    <source>
        <dbReference type="Proteomes" id="UP000217276"/>
    </source>
</evidence>
<keyword evidence="3" id="KW-1185">Reference proteome</keyword>
<proteinExistence type="predicted"/>
<gene>
    <name evidence="2" type="ORF">CGC53_02225</name>
</gene>
<keyword evidence="1" id="KW-0732">Signal</keyword>
<accession>A0A250F7Z3</accession>
<protein>
    <recommendedName>
        <fullName evidence="4">DUF481 domain-containing protein</fullName>
    </recommendedName>
</protein>
<dbReference type="AlphaFoldDB" id="A0A250F7Z3"/>
<name>A0A250F7Z3_9FLAO</name>
<dbReference type="InterPro" id="IPR007433">
    <property type="entry name" value="DUF481"/>
</dbReference>
<evidence type="ECO:0000256" key="1">
    <source>
        <dbReference type="SAM" id="SignalP"/>
    </source>
</evidence>
<reference evidence="3" key="1">
    <citation type="submission" date="2017-06" db="EMBL/GenBank/DDBJ databases">
        <title>Capnocytophaga spp. assemblies.</title>
        <authorList>
            <person name="Gulvik C.A."/>
        </authorList>
    </citation>
    <scope>NUCLEOTIDE SEQUENCE [LARGE SCALE GENOMIC DNA]</scope>
    <source>
        <strain evidence="3">H6253</strain>
    </source>
</reference>
<evidence type="ECO:0008006" key="4">
    <source>
        <dbReference type="Google" id="ProtNLM"/>
    </source>
</evidence>
<dbReference type="RefSeq" id="WP_095913146.1">
    <property type="nucleotide sequence ID" value="NZ_CAUUPF010000010.1"/>
</dbReference>
<organism evidence="2 3">
    <name type="scientific">Capnocytophaga leadbetteri</name>
    <dbReference type="NCBI Taxonomy" id="327575"/>
    <lineage>
        <taxon>Bacteria</taxon>
        <taxon>Pseudomonadati</taxon>
        <taxon>Bacteroidota</taxon>
        <taxon>Flavobacteriia</taxon>
        <taxon>Flavobacteriales</taxon>
        <taxon>Flavobacteriaceae</taxon>
        <taxon>Capnocytophaga</taxon>
    </lineage>
</organism>
<sequence>MTFLRYCLLFSLLCPLLPLRAQIIFTESLATVIDTTRSWQGSVAPELNFKTEKENFFSFKNNANVSWLLQKKKAITLINQLEITAFGNTVNVSNGFLHTEYRYLVKPRLEVYPFAELVWSPTRGLLLRVASGMQSRYRLIQSEHFILTSGLGFFYEYEKWNMDGVPKYTGENITLHQRTLKTRLAIGFKILFSEKWQLTTSGYMHSRLDSNIANPRFAYDLQLKHHITKNFGIWLSYQLIQHTKPIVPIKKMYLVTTGGVFISW</sequence>
<dbReference type="KEGG" id="clk:CGC53_02225"/>
<dbReference type="Proteomes" id="UP000217276">
    <property type="component" value="Chromosome"/>
</dbReference>
<feature type="signal peptide" evidence="1">
    <location>
        <begin position="1"/>
        <end position="21"/>
    </location>
</feature>
<dbReference type="EMBL" id="CP022384">
    <property type="protein sequence ID" value="ATA81249.1"/>
    <property type="molecule type" value="Genomic_DNA"/>
</dbReference>
<dbReference type="Pfam" id="PF04338">
    <property type="entry name" value="DUF481"/>
    <property type="match status" value="1"/>
</dbReference>